<dbReference type="SUPFAM" id="SSF52080">
    <property type="entry name" value="Ribosomal proteins L15p and L18e"/>
    <property type="match status" value="1"/>
</dbReference>
<dbReference type="GO" id="GO:0022625">
    <property type="term" value="C:cytosolic large ribosomal subunit"/>
    <property type="evidence" value="ECO:0007669"/>
    <property type="project" value="TreeGrafter"/>
</dbReference>
<evidence type="ECO:0000256" key="5">
    <source>
        <dbReference type="ARBA" id="ARBA00035497"/>
    </source>
</evidence>
<evidence type="ECO:0000256" key="2">
    <source>
        <dbReference type="ARBA" id="ARBA00022980"/>
    </source>
</evidence>
<protein>
    <recommendedName>
        <fullName evidence="4">Large ribosomal subunit protein uL15</fullName>
    </recommendedName>
    <alternativeName>
        <fullName evidence="5">50S ribosomal protein L15</fullName>
    </alternativeName>
</protein>
<reference evidence="7" key="1">
    <citation type="journal article" date="2010" name="Trends Microbiol.">
        <title>Distinct gene set in two different lineages of ammonia-oxidizing archaea supports the phylum Thaumarchaeota.</title>
        <authorList>
            <person name="Spang A."/>
            <person name="Hatzenpichler R."/>
            <person name="Brochier-Armanet C."/>
            <person name="Rattei T."/>
            <person name="Tischler P."/>
            <person name="Spieck E."/>
            <person name="Streit W."/>
            <person name="Stahl D.A."/>
            <person name="Wagner M."/>
            <person name="Schleper C."/>
        </authorList>
    </citation>
    <scope>NUCLEOTIDE SEQUENCE</scope>
    <source>
        <strain evidence="7">Enrichment culture Ga9.2</strain>
    </source>
</reference>
<comment type="similarity">
    <text evidence="1">Belongs to the universal ribosomal protein uL15 family.</text>
</comment>
<dbReference type="HAMAP" id="MF_01341">
    <property type="entry name" value="Ribosomal_uL15"/>
    <property type="match status" value="1"/>
</dbReference>
<accession>E0A1H6</accession>
<organism evidence="7">
    <name type="scientific">Candidatus Nitrososphaera gargensis</name>
    <dbReference type="NCBI Taxonomy" id="497727"/>
    <lineage>
        <taxon>Archaea</taxon>
        <taxon>Nitrososphaerota</taxon>
        <taxon>Nitrososphaeria</taxon>
        <taxon>Nitrososphaerales</taxon>
        <taxon>Nitrososphaeraceae</taxon>
        <taxon>Nitrososphaera</taxon>
    </lineage>
</organism>
<feature type="non-terminal residue" evidence="7">
    <location>
        <position position="146"/>
    </location>
</feature>
<dbReference type="OMA" id="WGRVGQH"/>
<dbReference type="GO" id="GO:0006412">
    <property type="term" value="P:translation"/>
    <property type="evidence" value="ECO:0007669"/>
    <property type="project" value="InterPro"/>
</dbReference>
<dbReference type="InterPro" id="IPR036227">
    <property type="entry name" value="Ribosomal_uL15/eL18_sf"/>
</dbReference>
<dbReference type="Pfam" id="PF00828">
    <property type="entry name" value="Ribosomal_L27A"/>
    <property type="match status" value="1"/>
</dbReference>
<dbReference type="EMBL" id="HM230034">
    <property type="protein sequence ID" value="ADK26032.1"/>
    <property type="molecule type" value="Genomic_DNA"/>
</dbReference>
<evidence type="ECO:0000256" key="4">
    <source>
        <dbReference type="ARBA" id="ARBA00035200"/>
    </source>
</evidence>
<evidence type="ECO:0000313" key="7">
    <source>
        <dbReference type="EMBL" id="ADK26032.1"/>
    </source>
</evidence>
<dbReference type="InterPro" id="IPR030878">
    <property type="entry name" value="Ribosomal_uL15"/>
</dbReference>
<dbReference type="InterPro" id="IPR027386">
    <property type="entry name" value="Rbsml_uL15_N"/>
</dbReference>
<dbReference type="PANTHER" id="PTHR11721:SF3">
    <property type="entry name" value="LARGE RIBOSOMAL SUBUNIT PROTEIN UL15"/>
    <property type="match status" value="1"/>
</dbReference>
<dbReference type="InterPro" id="IPR021131">
    <property type="entry name" value="Ribosomal_uL15/eL18"/>
</dbReference>
<name>E0A1H6_9ARCH</name>
<dbReference type="PANTHER" id="PTHR11721">
    <property type="entry name" value="60S RIBOSOMAL PROTEIN L27A"/>
    <property type="match status" value="1"/>
</dbReference>
<keyword evidence="2" id="KW-0689">Ribosomal protein</keyword>
<dbReference type="Gene3D" id="3.100.10.10">
    <property type="match status" value="1"/>
</dbReference>
<sequence length="146" mass="16126">MATRFRKSRRQRGSRYCGWGQIGQHRQAGSRGGIGGAGKHKHFWIRTVIEEPDHFGHDPFNSFNRNLVQRWINVRDLDAVFAKHGKADESGKVVLDLTSLGYDKLLGGGSISGAYAIKVAKVSESAKSKIEAAGGEVIINEQYDDK</sequence>
<dbReference type="Gene3D" id="4.10.990.10">
    <property type="match status" value="1"/>
</dbReference>
<evidence type="ECO:0000256" key="3">
    <source>
        <dbReference type="ARBA" id="ARBA00023274"/>
    </source>
</evidence>
<dbReference type="AlphaFoldDB" id="E0A1H6"/>
<dbReference type="GO" id="GO:0003735">
    <property type="term" value="F:structural constituent of ribosome"/>
    <property type="evidence" value="ECO:0007669"/>
    <property type="project" value="InterPro"/>
</dbReference>
<evidence type="ECO:0000259" key="6">
    <source>
        <dbReference type="Pfam" id="PF00828"/>
    </source>
</evidence>
<feature type="domain" description="Large ribosomal subunit protein uL15/eL18" evidence="6">
    <location>
        <begin position="72"/>
        <end position="138"/>
    </location>
</feature>
<evidence type="ECO:0000256" key="1">
    <source>
        <dbReference type="ARBA" id="ARBA00007320"/>
    </source>
</evidence>
<proteinExistence type="inferred from homology"/>
<keyword evidence="3" id="KW-0687">Ribonucleoprotein</keyword>